<name>A0ACB7HKA2_MANES</name>
<gene>
    <name evidence="1" type="ORF">MANES_06G109600v8</name>
</gene>
<accession>A0ACB7HKA2</accession>
<dbReference type="Proteomes" id="UP000091857">
    <property type="component" value="Chromosome 6"/>
</dbReference>
<keyword evidence="2" id="KW-1185">Reference proteome</keyword>
<dbReference type="EMBL" id="CM004392">
    <property type="protein sequence ID" value="KAG8652591.1"/>
    <property type="molecule type" value="Genomic_DNA"/>
</dbReference>
<evidence type="ECO:0000313" key="2">
    <source>
        <dbReference type="Proteomes" id="UP000091857"/>
    </source>
</evidence>
<comment type="caution">
    <text evidence="1">The sequence shown here is derived from an EMBL/GenBank/DDBJ whole genome shotgun (WGS) entry which is preliminary data.</text>
</comment>
<evidence type="ECO:0000313" key="1">
    <source>
        <dbReference type="EMBL" id="KAG8652591.1"/>
    </source>
</evidence>
<protein>
    <submittedName>
        <fullName evidence="1">Uncharacterized protein</fullName>
    </submittedName>
</protein>
<organism evidence="1 2">
    <name type="scientific">Manihot esculenta</name>
    <name type="common">Cassava</name>
    <name type="synonym">Jatropha manihot</name>
    <dbReference type="NCBI Taxonomy" id="3983"/>
    <lineage>
        <taxon>Eukaryota</taxon>
        <taxon>Viridiplantae</taxon>
        <taxon>Streptophyta</taxon>
        <taxon>Embryophyta</taxon>
        <taxon>Tracheophyta</taxon>
        <taxon>Spermatophyta</taxon>
        <taxon>Magnoliopsida</taxon>
        <taxon>eudicotyledons</taxon>
        <taxon>Gunneridae</taxon>
        <taxon>Pentapetalae</taxon>
        <taxon>rosids</taxon>
        <taxon>fabids</taxon>
        <taxon>Malpighiales</taxon>
        <taxon>Euphorbiaceae</taxon>
        <taxon>Crotonoideae</taxon>
        <taxon>Manihoteae</taxon>
        <taxon>Manihot</taxon>
    </lineage>
</organism>
<sequence length="727" mass="81949">MANSILLSILKLLMVLIFAGWVSLWLLKPTNLWTRKWKGVEDSARPTIFGYYGLDFAVYTFPVISLAIIGLVYLNLLSKETLRRKASSSTTGFSNPVIVNSFIGILSGIEILWVFLFILLLGWTYYTRISNDFKKLMPIKLLKLNLWQLKYLRVATRFGLLAEACLALLLLPILRGLALFQLLGIQFEASVKYHIWLGTSMIFFATVHGGSTLFIWGVSHHIQDEMWRWQKTGRIYLAGEMALVTGLVIWITSLPQIRRRRFEIFYYMHHLYILFLIFFLFHAGDRHFYMVFPGIFLFGLDKLLRTIQSRPETCILSARVFPNKAVELFLPKDPRLKYAPTSVIYMKIPSISKYQWHSFSLASSSNVDDEVMSVILKCEGGWTSSLYDMIQAELDSNADHMSSIRAAIEGPYGPASLDFLRYDSLVLIAGGIGITPFLSILKEIASVQSSSRHRFPTQIELIYVVKKSQDICLLNSISSLLLNQSSSKQLNLRLKVFVTQEERSSASLRELLNDLSVVRTVNFDTKLSNYAVHGLESPLRMAALTALTSIVFLIFLMCFNNIFVSSEKSRGAASEKMTVLSEKKVPKDKTPSSVVDILLLSSFVIAIACSTFLAFILRWKRLTKSIPPVSQKRAKSTEPSQVETMSGSEKHEIHLGGRPNFQDIFSKFRNETGGSDIGVLVCGPESIKESVASLCQLKSQGFNGGLARALPAPMVLAFSEWMCHGEF</sequence>
<reference evidence="2" key="1">
    <citation type="journal article" date="2016" name="Nat. Biotechnol.">
        <title>Sequencing wild and cultivated cassava and related species reveals extensive interspecific hybridization and genetic diversity.</title>
        <authorList>
            <person name="Bredeson J.V."/>
            <person name="Lyons J.B."/>
            <person name="Prochnik S.E."/>
            <person name="Wu G.A."/>
            <person name="Ha C.M."/>
            <person name="Edsinger-Gonzales E."/>
            <person name="Grimwood J."/>
            <person name="Schmutz J."/>
            <person name="Rabbi I.Y."/>
            <person name="Egesi C."/>
            <person name="Nauluvula P."/>
            <person name="Lebot V."/>
            <person name="Ndunguru J."/>
            <person name="Mkamilo G."/>
            <person name="Bart R.S."/>
            <person name="Setter T.L."/>
            <person name="Gleadow R.M."/>
            <person name="Kulakow P."/>
            <person name="Ferguson M.E."/>
            <person name="Rounsley S."/>
            <person name="Rokhsar D.S."/>
        </authorList>
    </citation>
    <scope>NUCLEOTIDE SEQUENCE [LARGE SCALE GENOMIC DNA]</scope>
    <source>
        <strain evidence="2">cv. AM560-2</strain>
    </source>
</reference>
<proteinExistence type="predicted"/>